<dbReference type="PANTHER" id="PTHR46809">
    <property type="entry name" value="STROMAL CELL-DERIVED FACTOR 2-LIKE PROTEIN"/>
    <property type="match status" value="1"/>
</dbReference>
<dbReference type="PANTHER" id="PTHR46809:SF2">
    <property type="entry name" value="GH21273P"/>
    <property type="match status" value="1"/>
</dbReference>
<accession>A0A9P0HVI2</accession>
<dbReference type="Gene3D" id="2.80.10.50">
    <property type="match status" value="1"/>
</dbReference>
<evidence type="ECO:0000256" key="2">
    <source>
        <dbReference type="ARBA" id="ARBA00022737"/>
    </source>
</evidence>
<dbReference type="PROSITE" id="PS50919">
    <property type="entry name" value="MIR"/>
    <property type="match status" value="2"/>
</dbReference>
<dbReference type="SMART" id="SM00472">
    <property type="entry name" value="MIR"/>
    <property type="match status" value="3"/>
</dbReference>
<evidence type="ECO:0000313" key="5">
    <source>
        <dbReference type="EMBL" id="CAH1408142.1"/>
    </source>
</evidence>
<dbReference type="Proteomes" id="UP001152798">
    <property type="component" value="Chromosome 7"/>
</dbReference>
<keyword evidence="6" id="KW-1185">Reference proteome</keyword>
<evidence type="ECO:0000259" key="4">
    <source>
        <dbReference type="PROSITE" id="PS50919"/>
    </source>
</evidence>
<organism evidence="5 6">
    <name type="scientific">Nezara viridula</name>
    <name type="common">Southern green stink bug</name>
    <name type="synonym">Cimex viridulus</name>
    <dbReference type="NCBI Taxonomy" id="85310"/>
    <lineage>
        <taxon>Eukaryota</taxon>
        <taxon>Metazoa</taxon>
        <taxon>Ecdysozoa</taxon>
        <taxon>Arthropoda</taxon>
        <taxon>Hexapoda</taxon>
        <taxon>Insecta</taxon>
        <taxon>Pterygota</taxon>
        <taxon>Neoptera</taxon>
        <taxon>Paraneoptera</taxon>
        <taxon>Hemiptera</taxon>
        <taxon>Heteroptera</taxon>
        <taxon>Panheteroptera</taxon>
        <taxon>Pentatomomorpha</taxon>
        <taxon>Pentatomoidea</taxon>
        <taxon>Pentatomidae</taxon>
        <taxon>Pentatominae</taxon>
        <taxon>Nezara</taxon>
    </lineage>
</organism>
<dbReference type="InterPro" id="IPR036300">
    <property type="entry name" value="MIR_dom_sf"/>
</dbReference>
<feature type="signal peptide" evidence="3">
    <location>
        <begin position="1"/>
        <end position="26"/>
    </location>
</feature>
<protein>
    <recommendedName>
        <fullName evidence="4">MIR domain-containing protein</fullName>
    </recommendedName>
</protein>
<sequence>MLSVRIIVTMAIMVCCFRMSCDGTAALYVTFGSVVKLRNLAHNARLHSLEMKYSGGSSQQMVTAVYDEDDVESNWIVKAVGVSVRGQPIQCGDTVRLEHLSTAKNLHSHTFRSPLSGNQEVTAFGENGAGDRGDTWRVMCKRMLWRRDSPVLLRHHDTGGYLMVSGREYHEPILGMLEVAAGHLCHEAYWQVAEGLYVHPDEHRTRHTEL</sequence>
<dbReference type="InterPro" id="IPR016093">
    <property type="entry name" value="MIR_motif"/>
</dbReference>
<dbReference type="OrthoDB" id="5588846at2759"/>
<evidence type="ECO:0000256" key="1">
    <source>
        <dbReference type="ARBA" id="ARBA00022729"/>
    </source>
</evidence>
<keyword evidence="2" id="KW-0677">Repeat</keyword>
<feature type="domain" description="MIR" evidence="4">
    <location>
        <begin position="26"/>
        <end position="80"/>
    </location>
</feature>
<dbReference type="Pfam" id="PF02815">
    <property type="entry name" value="MIR"/>
    <property type="match status" value="1"/>
</dbReference>
<dbReference type="SUPFAM" id="SSF82109">
    <property type="entry name" value="MIR domain"/>
    <property type="match status" value="1"/>
</dbReference>
<gene>
    <name evidence="5" type="ORF">NEZAVI_LOCUS15730</name>
</gene>
<keyword evidence="1 3" id="KW-0732">Signal</keyword>
<reference evidence="5" key="1">
    <citation type="submission" date="2022-01" db="EMBL/GenBank/DDBJ databases">
        <authorList>
            <person name="King R."/>
        </authorList>
    </citation>
    <scope>NUCLEOTIDE SEQUENCE</scope>
</reference>
<feature type="chain" id="PRO_5040472924" description="MIR domain-containing protein" evidence="3">
    <location>
        <begin position="27"/>
        <end position="210"/>
    </location>
</feature>
<proteinExistence type="predicted"/>
<dbReference type="AlphaFoldDB" id="A0A9P0HVI2"/>
<feature type="domain" description="MIR" evidence="4">
    <location>
        <begin position="86"/>
        <end position="141"/>
    </location>
</feature>
<evidence type="ECO:0000256" key="3">
    <source>
        <dbReference type="SAM" id="SignalP"/>
    </source>
</evidence>
<name>A0A9P0HVI2_NEZVI</name>
<dbReference type="EMBL" id="OV725083">
    <property type="protein sequence ID" value="CAH1408142.1"/>
    <property type="molecule type" value="Genomic_DNA"/>
</dbReference>
<evidence type="ECO:0000313" key="6">
    <source>
        <dbReference type="Proteomes" id="UP001152798"/>
    </source>
</evidence>